<dbReference type="EMBL" id="BGPR01136610">
    <property type="protein sequence ID" value="GBN58247.1"/>
    <property type="molecule type" value="Genomic_DNA"/>
</dbReference>
<keyword evidence="2" id="KW-1185">Reference proteome</keyword>
<dbReference type="AlphaFoldDB" id="A0A4Y2Q6L9"/>
<comment type="caution">
    <text evidence="1">The sequence shown here is derived from an EMBL/GenBank/DDBJ whole genome shotgun (WGS) entry which is preliminary data.</text>
</comment>
<evidence type="ECO:0000313" key="2">
    <source>
        <dbReference type="Proteomes" id="UP000499080"/>
    </source>
</evidence>
<sequence>MSKCPSQTDLYMHYPLPHPLTQWKPHLKTPEISSGKTLGSVVAIKAVVIRKLVQSIMSFQMWFPLTDGRGVRGVRKIDVGWTFGRRKKVGIVLGQKHNGHDFFMRDVVTQKYRTVLPRLLPCLYPR</sequence>
<dbReference type="Proteomes" id="UP000499080">
    <property type="component" value="Unassembled WGS sequence"/>
</dbReference>
<gene>
    <name evidence="1" type="ORF">AVEN_212839_1</name>
</gene>
<reference evidence="1 2" key="1">
    <citation type="journal article" date="2019" name="Sci. Rep.">
        <title>Orb-weaving spider Araneus ventricosus genome elucidates the spidroin gene catalogue.</title>
        <authorList>
            <person name="Kono N."/>
            <person name="Nakamura H."/>
            <person name="Ohtoshi R."/>
            <person name="Moran D.A.P."/>
            <person name="Shinohara A."/>
            <person name="Yoshida Y."/>
            <person name="Fujiwara M."/>
            <person name="Mori M."/>
            <person name="Tomita M."/>
            <person name="Arakawa K."/>
        </authorList>
    </citation>
    <scope>NUCLEOTIDE SEQUENCE [LARGE SCALE GENOMIC DNA]</scope>
</reference>
<proteinExistence type="predicted"/>
<accession>A0A4Y2Q6L9</accession>
<name>A0A4Y2Q6L9_ARAVE</name>
<evidence type="ECO:0000313" key="1">
    <source>
        <dbReference type="EMBL" id="GBN58247.1"/>
    </source>
</evidence>
<organism evidence="1 2">
    <name type="scientific">Araneus ventricosus</name>
    <name type="common">Orbweaver spider</name>
    <name type="synonym">Epeira ventricosa</name>
    <dbReference type="NCBI Taxonomy" id="182803"/>
    <lineage>
        <taxon>Eukaryota</taxon>
        <taxon>Metazoa</taxon>
        <taxon>Ecdysozoa</taxon>
        <taxon>Arthropoda</taxon>
        <taxon>Chelicerata</taxon>
        <taxon>Arachnida</taxon>
        <taxon>Araneae</taxon>
        <taxon>Araneomorphae</taxon>
        <taxon>Entelegynae</taxon>
        <taxon>Araneoidea</taxon>
        <taxon>Araneidae</taxon>
        <taxon>Araneus</taxon>
    </lineage>
</organism>
<protein>
    <submittedName>
        <fullName evidence="1">Uncharacterized protein</fullName>
    </submittedName>
</protein>